<keyword evidence="2" id="KW-1185">Reference proteome</keyword>
<dbReference type="Proteomes" id="UP000828441">
    <property type="component" value="Segment"/>
</dbReference>
<evidence type="ECO:0000313" key="1">
    <source>
        <dbReference type="EMBL" id="QYN80280.1"/>
    </source>
</evidence>
<name>A0AAE7WG40_9CAUD</name>
<dbReference type="Gene3D" id="3.40.50.300">
    <property type="entry name" value="P-loop containing nucleotide triphosphate hydrolases"/>
    <property type="match status" value="1"/>
</dbReference>
<proteinExistence type="predicted"/>
<dbReference type="EMBL" id="MZ348423">
    <property type="protein sequence ID" value="QYN80280.1"/>
    <property type="molecule type" value="Genomic_DNA"/>
</dbReference>
<evidence type="ECO:0000313" key="2">
    <source>
        <dbReference type="Proteomes" id="UP000828441"/>
    </source>
</evidence>
<protein>
    <submittedName>
        <fullName evidence="1">Uncharacterized protein</fullName>
    </submittedName>
</protein>
<dbReference type="InterPro" id="IPR027417">
    <property type="entry name" value="P-loop_NTPase"/>
</dbReference>
<dbReference type="KEGG" id="vg:77925658"/>
<reference evidence="2" key="1">
    <citation type="journal article" date="2021" name="Viruses">
        <title>Novel Viruses That Lyse Plant and Human Strains of Kosakonia cowanii.</title>
        <authorList>
            <person name="Petrzik K."/>
            <person name="Brazdova S."/>
            <person name="Krawczyk K."/>
        </authorList>
    </citation>
    <scope>NUCLEOTIDE SEQUENCE [LARGE SCALE GENOMIC DNA]</scope>
</reference>
<dbReference type="GeneID" id="77925658"/>
<accession>A0AAE7WG40</accession>
<sequence>MCQGMAPLIREIKMKHLTPVYLTMMYAFTDRALERLDGPDWDYISPVGKMQEFGTLRIDGGRQTGKSTAAAEFASRWRDAGNDVIVLSTNSSQSRELVDLIKRKCNSNHCINRDHKGFVIGDTIRSFLSNDGFTKYRGLSITRLLVIIDEPMKVPDMSKFYNAYQDLVNRYMCQGNKPLPLFFVIGIQ</sequence>
<dbReference type="RefSeq" id="YP_010650086.1">
    <property type="nucleotide sequence ID" value="NC_070776.1"/>
</dbReference>
<organism evidence="1 2">
    <name type="scientific">Kosakonia phage 305</name>
    <dbReference type="NCBI Taxonomy" id="2863193"/>
    <lineage>
        <taxon>Viruses</taxon>
        <taxon>Duplodnaviria</taxon>
        <taxon>Heunggongvirae</taxon>
        <taxon>Uroviricota</taxon>
        <taxon>Caudoviricetes</taxon>
        <taxon>Pantevenvirales</taxon>
        <taxon>Straboviridae</taxon>
        <taxon>Tevenvirinae</taxon>
        <taxon>Kanagawavirus</taxon>
        <taxon>Kanagawavirus threeohfive</taxon>
    </lineage>
</organism>